<name>A0ACC3YVL4_COLTU</name>
<accession>A0ACC3YVL4</accession>
<sequence>MRDSKRISLLALAAGAAGQLLMPWTTDFALSSANAKIGPDGPWQAVVISINGNRMPLWPGGSSSTELLTEEVNGTYTPGASAKKSGNFRSNADSWLSHFFIGGGFRGQEYYDEMELPTKFGTPGDFRVNATIIADNAWRSIPNGTTPAPTIGLLGLGPKTSRSNDKSAGSILEQLRAAGKIERSTWGLHIGSAALDIPGSLVLGGYEQNRALGEVGTFTLQEGVPRVFLRDVIMGTEIGASSSFPASVNRSFWVEPTGVGMENSKILGGPAGSAVVLPNPVSPYIYLQRGVCEAIAENLGLTLHKDTGLYLWQSGRNGSVSEFINSPSYLAFVLSDNTAANLTVKVPFKLLNLTLEPPLVEEKVSYFPCKSVDGSSGQWQLGRAFLQAAFLGVDYDKNVMYIAQAPGPGVEQSVVQKFDDSVLKTNPIESFQATWSKTWTVTALEEESQPKTEDGLSPIGIVGIVFGVIVGIIFILWYIRHIKKLKQAPGAPPDHVDKAIAWFAKKMGRHKEDPALSETCSINGLEVGSPRKGDLSRNSSWMTELDAGHLPAEMGGSGVKAKELDSTAVPAEIETPLPRYPDAAAQPFTREAPNSYMVYELPAHTYTKYEDRLKDG</sequence>
<dbReference type="EMBL" id="VUJX02000005">
    <property type="protein sequence ID" value="KAL0935904.1"/>
    <property type="molecule type" value="Genomic_DNA"/>
</dbReference>
<comment type="caution">
    <text evidence="1">The sequence shown here is derived from an EMBL/GenBank/DDBJ whole genome shotgun (WGS) entry which is preliminary data.</text>
</comment>
<organism evidence="1 2">
    <name type="scientific">Colletotrichum truncatum</name>
    <name type="common">Anthracnose fungus</name>
    <name type="synonym">Colletotrichum capsici</name>
    <dbReference type="NCBI Taxonomy" id="5467"/>
    <lineage>
        <taxon>Eukaryota</taxon>
        <taxon>Fungi</taxon>
        <taxon>Dikarya</taxon>
        <taxon>Ascomycota</taxon>
        <taxon>Pezizomycotina</taxon>
        <taxon>Sordariomycetes</taxon>
        <taxon>Hypocreomycetidae</taxon>
        <taxon>Glomerellales</taxon>
        <taxon>Glomerellaceae</taxon>
        <taxon>Colletotrichum</taxon>
        <taxon>Colletotrichum truncatum species complex</taxon>
    </lineage>
</organism>
<evidence type="ECO:0000313" key="2">
    <source>
        <dbReference type="Proteomes" id="UP000805649"/>
    </source>
</evidence>
<dbReference type="Proteomes" id="UP000805649">
    <property type="component" value="Unassembled WGS sequence"/>
</dbReference>
<gene>
    <name evidence="1" type="ORF">CTRU02_208119</name>
</gene>
<keyword evidence="2" id="KW-1185">Reference proteome</keyword>
<evidence type="ECO:0000313" key="1">
    <source>
        <dbReference type="EMBL" id="KAL0935904.1"/>
    </source>
</evidence>
<protein>
    <submittedName>
        <fullName evidence="1">Aspartic-type endopeptidase</fullName>
    </submittedName>
</protein>
<proteinExistence type="predicted"/>
<reference evidence="1 2" key="1">
    <citation type="journal article" date="2020" name="Phytopathology">
        <title>Genome Sequence Resources of Colletotrichum truncatum, C. plurivorum, C. musicola, and C. sojae: Four Species Pathogenic to Soybean (Glycine max).</title>
        <authorList>
            <person name="Rogerio F."/>
            <person name="Boufleur T.R."/>
            <person name="Ciampi-Guillardi M."/>
            <person name="Sukno S.A."/>
            <person name="Thon M.R."/>
            <person name="Massola Junior N.S."/>
            <person name="Baroncelli R."/>
        </authorList>
    </citation>
    <scope>NUCLEOTIDE SEQUENCE [LARGE SCALE GENOMIC DNA]</scope>
    <source>
        <strain evidence="1 2">CMES1059</strain>
    </source>
</reference>